<keyword evidence="5" id="KW-1185">Reference proteome</keyword>
<protein>
    <submittedName>
        <fullName evidence="4">LytTR family transcriptional regulator DNA-binding domain-containing protein</fullName>
    </submittedName>
</protein>
<dbReference type="InterPro" id="IPR007492">
    <property type="entry name" value="LytTR_DNA-bd_dom"/>
</dbReference>
<feature type="domain" description="MHYT" evidence="2">
    <location>
        <begin position="6"/>
        <end position="194"/>
    </location>
</feature>
<feature type="transmembrane region" description="Helical" evidence="1">
    <location>
        <begin position="107"/>
        <end position="129"/>
    </location>
</feature>
<dbReference type="Pfam" id="PF03707">
    <property type="entry name" value="MHYT"/>
    <property type="match status" value="3"/>
</dbReference>
<accession>A0AAW5R7P6</accession>
<keyword evidence="1" id="KW-1133">Transmembrane helix</keyword>
<dbReference type="EMBL" id="JALIDZ010000014">
    <property type="protein sequence ID" value="MCT8974698.1"/>
    <property type="molecule type" value="Genomic_DNA"/>
</dbReference>
<dbReference type="InterPro" id="IPR005330">
    <property type="entry name" value="MHYT_dom"/>
</dbReference>
<comment type="caution">
    <text evidence="4">The sequence shown here is derived from an EMBL/GenBank/DDBJ whole genome shotgun (WGS) entry which is preliminary data.</text>
</comment>
<dbReference type="PROSITE" id="PS50930">
    <property type="entry name" value="HTH_LYTTR"/>
    <property type="match status" value="1"/>
</dbReference>
<dbReference type="Gene3D" id="2.40.50.1020">
    <property type="entry name" value="LytTr DNA-binding domain"/>
    <property type="match status" value="1"/>
</dbReference>
<reference evidence="4 5" key="1">
    <citation type="submission" date="2022-04" db="EMBL/GenBank/DDBJ databases">
        <authorList>
            <person name="Ye Y.-Q."/>
            <person name="Du Z.-J."/>
        </authorList>
    </citation>
    <scope>NUCLEOTIDE SEQUENCE [LARGE SCALE GENOMIC DNA]</scope>
    <source>
        <strain evidence="4 5">A6E488</strain>
    </source>
</reference>
<name>A0AAW5R7P6_9HYPH</name>
<dbReference type="Proteomes" id="UP001320898">
    <property type="component" value="Unassembled WGS sequence"/>
</dbReference>
<dbReference type="InterPro" id="IPR012073">
    <property type="entry name" value="LytTR_MHYT"/>
</dbReference>
<evidence type="ECO:0000259" key="3">
    <source>
        <dbReference type="PROSITE" id="PS50930"/>
    </source>
</evidence>
<evidence type="ECO:0000313" key="5">
    <source>
        <dbReference type="Proteomes" id="UP001320898"/>
    </source>
</evidence>
<dbReference type="PANTHER" id="PTHR35152">
    <property type="entry name" value="DOMAIN SIGNALLING PROTEIN, PUTATIVE (AFU_ORTHOLOGUE AFUA_5G11310)-RELATED"/>
    <property type="match status" value="1"/>
</dbReference>
<keyword evidence="1" id="KW-0812">Transmembrane</keyword>
<evidence type="ECO:0000259" key="2">
    <source>
        <dbReference type="PROSITE" id="PS50924"/>
    </source>
</evidence>
<organism evidence="4 5">
    <name type="scientific">Microbaculum marinisediminis</name>
    <dbReference type="NCBI Taxonomy" id="2931392"/>
    <lineage>
        <taxon>Bacteria</taxon>
        <taxon>Pseudomonadati</taxon>
        <taxon>Pseudomonadota</taxon>
        <taxon>Alphaproteobacteria</taxon>
        <taxon>Hyphomicrobiales</taxon>
        <taxon>Tepidamorphaceae</taxon>
        <taxon>Microbaculum</taxon>
    </lineage>
</organism>
<evidence type="ECO:0000313" key="4">
    <source>
        <dbReference type="EMBL" id="MCT8974698.1"/>
    </source>
</evidence>
<dbReference type="AlphaFoldDB" id="A0AAW5R7P6"/>
<feature type="domain" description="HTH LytTR-type" evidence="3">
    <location>
        <begin position="302"/>
        <end position="407"/>
    </location>
</feature>
<dbReference type="GO" id="GO:0003677">
    <property type="term" value="F:DNA binding"/>
    <property type="evidence" value="ECO:0007669"/>
    <property type="project" value="UniProtKB-KW"/>
</dbReference>
<feature type="transmembrane region" description="Helical" evidence="1">
    <location>
        <begin position="6"/>
        <end position="26"/>
    </location>
</feature>
<feature type="transmembrane region" description="Helical" evidence="1">
    <location>
        <begin position="166"/>
        <end position="190"/>
    </location>
</feature>
<keyword evidence="4" id="KW-0238">DNA-binding</keyword>
<evidence type="ECO:0000256" key="1">
    <source>
        <dbReference type="PROSITE-ProRule" id="PRU00244"/>
    </source>
</evidence>
<dbReference type="PROSITE" id="PS50924">
    <property type="entry name" value="MHYT"/>
    <property type="match status" value="1"/>
</dbReference>
<feature type="transmembrane region" description="Helical" evidence="1">
    <location>
        <begin position="47"/>
        <end position="68"/>
    </location>
</feature>
<feature type="transmembrane region" description="Helical" evidence="1">
    <location>
        <begin position="210"/>
        <end position="234"/>
    </location>
</feature>
<dbReference type="PIRSF" id="PIRSF036615">
    <property type="entry name" value="MHYT_LytTR"/>
    <property type="match status" value="1"/>
</dbReference>
<dbReference type="RefSeq" id="WP_261618287.1">
    <property type="nucleotide sequence ID" value="NZ_JALIDZ010000014.1"/>
</dbReference>
<dbReference type="PANTHER" id="PTHR35152:SF1">
    <property type="entry name" value="DOMAIN SIGNALLING PROTEIN, PUTATIVE (AFU_ORTHOLOGUE AFUA_5G11310)-RELATED"/>
    <property type="match status" value="1"/>
</dbReference>
<gene>
    <name evidence="4" type="ORF">MUB46_22815</name>
</gene>
<dbReference type="GO" id="GO:0016020">
    <property type="term" value="C:membrane"/>
    <property type="evidence" value="ECO:0007669"/>
    <property type="project" value="UniProtKB-UniRule"/>
</dbReference>
<sequence>MVSVTYDPALVVASVLVAIMGAFTGLRLTSGLRHLDPAARRPRIAEAAVALGGSIWSMHFVGMLAVSIPLTISYSALPTLISALVAILVVGVGLIALHFGARTQDRILIAGTLTGLGIVSMHYIGMTAITGNCVIAYKPIGLVLSTAIGIGSSVLALELAYRRRTWVMTACGAVVLGLAISAMHYVAMIFTTFEATDTVVFVATPNISTGTLAMIVALASFVICGLFLLMAIPVENQARLAMRPAGVAIGVPGGVPGGAPVTVAGASGTVSVPPKADSALSKAYVAGGPNEKKPDPGLSGRIPYERDNTIRFLATEQISAFRADGHYTRVINGSAEFFCPWSISRVEKAIETAPFIRTHRSYLVNLRHVAGFKREGDKAFCFLSGDREVRIPVSRSRISDVQKALGLQ</sequence>
<proteinExistence type="predicted"/>
<feature type="transmembrane region" description="Helical" evidence="1">
    <location>
        <begin position="135"/>
        <end position="159"/>
    </location>
</feature>
<feature type="transmembrane region" description="Helical" evidence="1">
    <location>
        <begin position="80"/>
        <end position="100"/>
    </location>
</feature>
<dbReference type="Pfam" id="PF04397">
    <property type="entry name" value="LytTR"/>
    <property type="match status" value="1"/>
</dbReference>
<dbReference type="SMART" id="SM00850">
    <property type="entry name" value="LytTR"/>
    <property type="match status" value="1"/>
</dbReference>
<keyword evidence="1" id="KW-0472">Membrane</keyword>